<keyword evidence="2" id="KW-1185">Reference proteome</keyword>
<name>A0A7W1XCZ8_9BACL</name>
<dbReference type="Proteomes" id="UP000530514">
    <property type="component" value="Unassembled WGS sequence"/>
</dbReference>
<dbReference type="AlphaFoldDB" id="A0A7W1XCZ8"/>
<dbReference type="OrthoDB" id="490543at2"/>
<proteinExistence type="predicted"/>
<organism evidence="1 2">
    <name type="scientific">Thermoactinomyces daqus</name>
    <dbReference type="NCBI Taxonomy" id="1329516"/>
    <lineage>
        <taxon>Bacteria</taxon>
        <taxon>Bacillati</taxon>
        <taxon>Bacillota</taxon>
        <taxon>Bacilli</taxon>
        <taxon>Bacillales</taxon>
        <taxon>Thermoactinomycetaceae</taxon>
        <taxon>Thermoactinomyces</taxon>
    </lineage>
</organism>
<gene>
    <name evidence="1" type="ORF">H1164_16260</name>
</gene>
<dbReference type="EMBL" id="JACEIP010000038">
    <property type="protein sequence ID" value="MBA4544400.1"/>
    <property type="molecule type" value="Genomic_DNA"/>
</dbReference>
<evidence type="ECO:0000313" key="2">
    <source>
        <dbReference type="Proteomes" id="UP000530514"/>
    </source>
</evidence>
<comment type="caution">
    <text evidence="1">The sequence shown here is derived from an EMBL/GenBank/DDBJ whole genome shotgun (WGS) entry which is preliminary data.</text>
</comment>
<evidence type="ECO:0000313" key="1">
    <source>
        <dbReference type="EMBL" id="MBA4544400.1"/>
    </source>
</evidence>
<evidence type="ECO:0008006" key="3">
    <source>
        <dbReference type="Google" id="ProtNLM"/>
    </source>
</evidence>
<dbReference type="RefSeq" id="WP_052153847.1">
    <property type="nucleotide sequence ID" value="NZ_JACEIP010000038.1"/>
</dbReference>
<accession>A0A7W1XCZ8</accession>
<sequence>MSFEEDLRLTATQYLSKLGNEFDRKIAMHLTLATLSFETTNQYSNRWNCFWVIGHLHVPFLHLSFYTEEVVKRLEEVFKILYPKDLDEDFWYLEITPQLSSAYEGWEEKAFCYLAGEGINNQASFDSSTYPMIPYDGMRFRSEAELEIMKSFLKRKDRLVFPLPLARCGPGRREPDFLICYQGKWGILEVISDHTHQSSIDDAERTRWFQKHNLVNIQEYAEDDCKTNPDRVVREFLSWISRQR</sequence>
<reference evidence="1 2" key="1">
    <citation type="submission" date="2020-07" db="EMBL/GenBank/DDBJ databases">
        <authorList>
            <person name="Feng H."/>
        </authorList>
    </citation>
    <scope>NUCLEOTIDE SEQUENCE [LARGE SCALE GENOMIC DNA]</scope>
    <source>
        <strain evidence="2">s-11</strain>
    </source>
</reference>
<protein>
    <recommendedName>
        <fullName evidence="3">DUF559 domain-containing protein</fullName>
    </recommendedName>
</protein>